<gene>
    <name evidence="1" type="ORF">DVH24_032925</name>
</gene>
<dbReference type="STRING" id="3750.A0A498IT67"/>
<sequence>MGTTRNCLFVSFFDTCWKRENVITIWAMNEYGVYDSWTKLVQIPSDLSLYNDPYIVPISILENGEVLMSDSSGLVLYNPKEKTVRTVLQLEHRADCALTYVETLVSPNKSWLRALIKKKKLPHWWSFDEVVGSCKGLKCLAWLLRHCIDILLWNPSTRIAKFLPRFLSPFSNWIFEGFGYDPTTEDYKIVLSFFTQLQIFTKNME</sequence>
<dbReference type="Proteomes" id="UP000290289">
    <property type="component" value="Chromosome 11"/>
</dbReference>
<proteinExistence type="predicted"/>
<protein>
    <recommendedName>
        <fullName evidence="3">F-box associated domain-containing protein</fullName>
    </recommendedName>
</protein>
<dbReference type="AlphaFoldDB" id="A0A498IT67"/>
<comment type="caution">
    <text evidence="1">The sequence shown here is derived from an EMBL/GenBank/DDBJ whole genome shotgun (WGS) entry which is preliminary data.</text>
</comment>
<dbReference type="InterPro" id="IPR052361">
    <property type="entry name" value="F-box_domain"/>
</dbReference>
<accession>A0A498IT67</accession>
<reference evidence="1 2" key="1">
    <citation type="submission" date="2018-10" db="EMBL/GenBank/DDBJ databases">
        <title>A high-quality apple genome assembly.</title>
        <authorList>
            <person name="Hu J."/>
        </authorList>
    </citation>
    <scope>NUCLEOTIDE SEQUENCE [LARGE SCALE GENOMIC DNA]</scope>
    <source>
        <strain evidence="2">cv. HFTH1</strain>
        <tissue evidence="1">Young leaf</tissue>
    </source>
</reference>
<dbReference type="EMBL" id="RDQH01000337">
    <property type="protein sequence ID" value="RXH84641.1"/>
    <property type="molecule type" value="Genomic_DNA"/>
</dbReference>
<keyword evidence="2" id="KW-1185">Reference proteome</keyword>
<dbReference type="PANTHER" id="PTHR31790:SF526">
    <property type="entry name" value="OS12G0618150 PROTEIN"/>
    <property type="match status" value="1"/>
</dbReference>
<evidence type="ECO:0000313" key="2">
    <source>
        <dbReference type="Proteomes" id="UP000290289"/>
    </source>
</evidence>
<dbReference type="PANTHER" id="PTHR31790">
    <property type="entry name" value="OS02G0783600 PROTEIN"/>
    <property type="match status" value="1"/>
</dbReference>
<evidence type="ECO:0000313" key="1">
    <source>
        <dbReference type="EMBL" id="RXH84641.1"/>
    </source>
</evidence>
<evidence type="ECO:0008006" key="3">
    <source>
        <dbReference type="Google" id="ProtNLM"/>
    </source>
</evidence>
<name>A0A498IT67_MALDO</name>
<organism evidence="1 2">
    <name type="scientific">Malus domestica</name>
    <name type="common">Apple</name>
    <name type="synonym">Pyrus malus</name>
    <dbReference type="NCBI Taxonomy" id="3750"/>
    <lineage>
        <taxon>Eukaryota</taxon>
        <taxon>Viridiplantae</taxon>
        <taxon>Streptophyta</taxon>
        <taxon>Embryophyta</taxon>
        <taxon>Tracheophyta</taxon>
        <taxon>Spermatophyta</taxon>
        <taxon>Magnoliopsida</taxon>
        <taxon>eudicotyledons</taxon>
        <taxon>Gunneridae</taxon>
        <taxon>Pentapetalae</taxon>
        <taxon>rosids</taxon>
        <taxon>fabids</taxon>
        <taxon>Rosales</taxon>
        <taxon>Rosaceae</taxon>
        <taxon>Amygdaloideae</taxon>
        <taxon>Maleae</taxon>
        <taxon>Malus</taxon>
    </lineage>
</organism>